<sequence>MALMEAALPCSVRSLGRAEARPYQAGIFAHEPAQTRPLAARPERCFAAFAVAASSWAQRRPKVRRQAEDEEAAAQLAALEAELEALEDVAEDEIKKKADEDEAATLEKINKRFETARPGLNSEVTAGRGAESLGVEGRVAVCGCGETLQLLVERLKKEASENQQPVVLDLEEVSRMKFEDLDEALKDCTAAVVCPDPQQASEAALERAKLGLRAVLGSCPEQLRKVVLLSHVGAQEGKGGFNLGAFFSQSEGPSWSSIEDELTSTARSRSASKALYHVIVRVGDPSPDHRRGKVRCVPADESIEGFTSPETAAEAILQVFNRSVNTSFAVVEEDGDEQADWGELLLPFVGPELWRLEVKSVTRTVLFLQQWSDEFFGPGKSALKHGVKTPVQFERTPSGVLFKFRPLTERDESFENLEEGGIEFVVEEPESCPARVRARRCCYGWKVIPKENSERALLEKFQRDWKEVEQ</sequence>
<evidence type="ECO:0000313" key="3">
    <source>
        <dbReference type="Proteomes" id="UP001178507"/>
    </source>
</evidence>
<gene>
    <name evidence="2" type="ORF">EVOR1521_LOCUS21946</name>
</gene>
<feature type="coiled-coil region" evidence="1">
    <location>
        <begin position="64"/>
        <end position="103"/>
    </location>
</feature>
<evidence type="ECO:0000313" key="2">
    <source>
        <dbReference type="EMBL" id="CAJ1398065.1"/>
    </source>
</evidence>
<accession>A0AA36J1T9</accession>
<comment type="caution">
    <text evidence="2">The sequence shown here is derived from an EMBL/GenBank/DDBJ whole genome shotgun (WGS) entry which is preliminary data.</text>
</comment>
<keyword evidence="3" id="KW-1185">Reference proteome</keyword>
<dbReference type="AlphaFoldDB" id="A0AA36J1T9"/>
<protein>
    <submittedName>
        <fullName evidence="2">Uncharacterized protein</fullName>
    </submittedName>
</protein>
<organism evidence="2 3">
    <name type="scientific">Effrenium voratum</name>
    <dbReference type="NCBI Taxonomy" id="2562239"/>
    <lineage>
        <taxon>Eukaryota</taxon>
        <taxon>Sar</taxon>
        <taxon>Alveolata</taxon>
        <taxon>Dinophyceae</taxon>
        <taxon>Suessiales</taxon>
        <taxon>Symbiodiniaceae</taxon>
        <taxon>Effrenium</taxon>
    </lineage>
</organism>
<dbReference type="Proteomes" id="UP001178507">
    <property type="component" value="Unassembled WGS sequence"/>
</dbReference>
<keyword evidence="1" id="KW-0175">Coiled coil</keyword>
<dbReference type="Gene3D" id="3.40.50.720">
    <property type="entry name" value="NAD(P)-binding Rossmann-like Domain"/>
    <property type="match status" value="1"/>
</dbReference>
<reference evidence="2" key="1">
    <citation type="submission" date="2023-08" db="EMBL/GenBank/DDBJ databases">
        <authorList>
            <person name="Chen Y."/>
            <person name="Shah S."/>
            <person name="Dougan E. K."/>
            <person name="Thang M."/>
            <person name="Chan C."/>
        </authorList>
    </citation>
    <scope>NUCLEOTIDE SEQUENCE</scope>
</reference>
<name>A0AA36J1T9_9DINO</name>
<proteinExistence type="predicted"/>
<dbReference type="EMBL" id="CAUJNA010003288">
    <property type="protein sequence ID" value="CAJ1398065.1"/>
    <property type="molecule type" value="Genomic_DNA"/>
</dbReference>
<evidence type="ECO:0000256" key="1">
    <source>
        <dbReference type="SAM" id="Coils"/>
    </source>
</evidence>